<dbReference type="PANTHER" id="PTHR43130:SF7">
    <property type="entry name" value="DJ-1_PFPI DOMAIN-CONTAINING PROTEIN"/>
    <property type="match status" value="1"/>
</dbReference>
<dbReference type="Pfam" id="PF01965">
    <property type="entry name" value="DJ-1_PfpI"/>
    <property type="match status" value="1"/>
</dbReference>
<protein>
    <recommendedName>
        <fullName evidence="1">DJ-1/PfpI domain-containing protein</fullName>
    </recommendedName>
</protein>
<organism evidence="2 3">
    <name type="scientific">Colletotrichum liriopes</name>
    <dbReference type="NCBI Taxonomy" id="708192"/>
    <lineage>
        <taxon>Eukaryota</taxon>
        <taxon>Fungi</taxon>
        <taxon>Dikarya</taxon>
        <taxon>Ascomycota</taxon>
        <taxon>Pezizomycotina</taxon>
        <taxon>Sordariomycetes</taxon>
        <taxon>Hypocreomycetidae</taxon>
        <taxon>Glomerellales</taxon>
        <taxon>Glomerellaceae</taxon>
        <taxon>Colletotrichum</taxon>
        <taxon>Colletotrichum spaethianum species complex</taxon>
    </lineage>
</organism>
<dbReference type="Proteomes" id="UP001055172">
    <property type="component" value="Unassembled WGS sequence"/>
</dbReference>
<evidence type="ECO:0000313" key="2">
    <source>
        <dbReference type="EMBL" id="GJC77854.1"/>
    </source>
</evidence>
<keyword evidence="3" id="KW-1185">Reference proteome</keyword>
<comment type="caution">
    <text evidence="2">The sequence shown here is derived from an EMBL/GenBank/DDBJ whole genome shotgun (WGS) entry which is preliminary data.</text>
</comment>
<evidence type="ECO:0000259" key="1">
    <source>
        <dbReference type="Pfam" id="PF01965"/>
    </source>
</evidence>
<dbReference type="AlphaFoldDB" id="A0AA37GBX2"/>
<sequence>MTNNKTVKIGVFIPSECQLLDLACIDVFAMMSKEYLGGLPMLPKHISALAPSVSFFYITAPAAASVKATEPRPQTLVQLTAGVKMQATHDIRHPDVQPGKLDIVLVPGPDPDADWDEDVLGFLKDHAEQRETTDVLSVCTGVFLCGAAGLLEGKMVCGPRGLQDVLRKRFPGAEFVGEKYRWFQDGNFWSCVQLGLLPPVSPRSGLPLGSQRRDGGTVSDLATGGITNGNDLVAAYARGSKKHFPAAIAEIGCQMADVGERAQLYEQGQTRFFLGFAWQIIKAWFGKPGKGLQRKDV</sequence>
<gene>
    <name evidence="2" type="ORF">ColLi_00692</name>
</gene>
<dbReference type="PANTHER" id="PTHR43130">
    <property type="entry name" value="ARAC-FAMILY TRANSCRIPTIONAL REGULATOR"/>
    <property type="match status" value="1"/>
</dbReference>
<dbReference type="EMBL" id="BPPX01000001">
    <property type="protein sequence ID" value="GJC77854.1"/>
    <property type="molecule type" value="Genomic_DNA"/>
</dbReference>
<dbReference type="Gene3D" id="3.40.50.880">
    <property type="match status" value="1"/>
</dbReference>
<dbReference type="InterPro" id="IPR002818">
    <property type="entry name" value="DJ-1/PfpI"/>
</dbReference>
<name>A0AA37GBX2_9PEZI</name>
<evidence type="ECO:0000313" key="3">
    <source>
        <dbReference type="Proteomes" id="UP001055172"/>
    </source>
</evidence>
<dbReference type="InterPro" id="IPR029062">
    <property type="entry name" value="Class_I_gatase-like"/>
</dbReference>
<dbReference type="SUPFAM" id="SSF52317">
    <property type="entry name" value="Class I glutamine amidotransferase-like"/>
    <property type="match status" value="1"/>
</dbReference>
<feature type="domain" description="DJ-1/PfpI" evidence="1">
    <location>
        <begin position="72"/>
        <end position="188"/>
    </location>
</feature>
<reference evidence="2 3" key="1">
    <citation type="submission" date="2021-07" db="EMBL/GenBank/DDBJ databases">
        <title>Genome data of Colletotrichum spaethianum.</title>
        <authorList>
            <person name="Utami Y.D."/>
            <person name="Hiruma K."/>
        </authorList>
    </citation>
    <scope>NUCLEOTIDE SEQUENCE [LARGE SCALE GENOMIC DNA]</scope>
    <source>
        <strain evidence="2 3">MAFF 242679</strain>
    </source>
</reference>
<proteinExistence type="predicted"/>
<dbReference type="InterPro" id="IPR052158">
    <property type="entry name" value="INH-QAR"/>
</dbReference>
<accession>A0AA37GBX2</accession>